<comment type="similarity">
    <text evidence="1">Belongs to the class-I aminoacyl-tRNA synthetase family. IleS type 1 subfamily.</text>
</comment>
<evidence type="ECO:0000256" key="4">
    <source>
        <dbReference type="ARBA" id="ARBA00022840"/>
    </source>
</evidence>
<evidence type="ECO:0000313" key="9">
    <source>
        <dbReference type="EMBL" id="MSE06535.1"/>
    </source>
</evidence>
<keyword evidence="3" id="KW-0547">Nucleotide-binding</keyword>
<evidence type="ECO:0000256" key="3">
    <source>
        <dbReference type="ARBA" id="ARBA00022741"/>
    </source>
</evidence>
<keyword evidence="2 9" id="KW-0436">Ligase</keyword>
<dbReference type="InterPro" id="IPR050081">
    <property type="entry name" value="Ile-tRNA_ligase"/>
</dbReference>
<dbReference type="GO" id="GO:0004822">
    <property type="term" value="F:isoleucine-tRNA ligase activity"/>
    <property type="evidence" value="ECO:0007669"/>
    <property type="project" value="UniProtKB-EC"/>
</dbReference>
<dbReference type="Pfam" id="PF00133">
    <property type="entry name" value="tRNA-synt_1"/>
    <property type="match status" value="1"/>
</dbReference>
<evidence type="ECO:0000259" key="8">
    <source>
        <dbReference type="Pfam" id="PF00133"/>
    </source>
</evidence>
<dbReference type="InterPro" id="IPR009008">
    <property type="entry name" value="Val/Leu/Ile-tRNA-synth_edit"/>
</dbReference>
<feature type="non-terminal residue" evidence="9">
    <location>
        <position position="1"/>
    </location>
</feature>
<dbReference type="PANTHER" id="PTHR42765">
    <property type="entry name" value="SOLEUCYL-TRNA SYNTHETASE"/>
    <property type="match status" value="1"/>
</dbReference>
<feature type="domain" description="Aminoacyl-tRNA synthetase class Ia" evidence="8">
    <location>
        <begin position="1"/>
        <end position="68"/>
    </location>
</feature>
<dbReference type="GO" id="GO:0005524">
    <property type="term" value="F:ATP binding"/>
    <property type="evidence" value="ECO:0007669"/>
    <property type="project" value="UniProtKB-KW"/>
</dbReference>
<dbReference type="InterPro" id="IPR014729">
    <property type="entry name" value="Rossmann-like_a/b/a_fold"/>
</dbReference>
<comment type="caution">
    <text evidence="9">The sequence shown here is derived from an EMBL/GenBank/DDBJ whole genome shotgun (WGS) entry which is preliminary data.</text>
</comment>
<dbReference type="GO" id="GO:0006428">
    <property type="term" value="P:isoleucyl-tRNA aminoacylation"/>
    <property type="evidence" value="ECO:0007669"/>
    <property type="project" value="TreeGrafter"/>
</dbReference>
<sequence length="137" mass="15342">KRLGVAGEWDNPYLTLKPEYEAQQIRVFGKMAEKGLIYKGKKPVFWSWSSESALAEAEVEYHDVTSPSAFYGEQVGDGKGVLDENTYMVVWTTTPWTIPASEGITIDATFDYAVVQHDDDERKYVLAADLVNADAEL</sequence>
<keyword evidence="4" id="KW-0067">ATP-binding</keyword>
<dbReference type="GO" id="GO:0002161">
    <property type="term" value="F:aminoacyl-tRNA deacylase activity"/>
    <property type="evidence" value="ECO:0007669"/>
    <property type="project" value="InterPro"/>
</dbReference>
<dbReference type="PANTHER" id="PTHR42765:SF1">
    <property type="entry name" value="ISOLEUCINE--TRNA LIGASE, MITOCHONDRIAL"/>
    <property type="match status" value="1"/>
</dbReference>
<name>A0A6A8LR35_9LACO</name>
<keyword evidence="5" id="KW-0648">Protein biosynthesis</keyword>
<dbReference type="InterPro" id="IPR002300">
    <property type="entry name" value="aa-tRNA-synth_Ia"/>
</dbReference>
<protein>
    <submittedName>
        <fullName evidence="9">Class I tRNA ligase family protein</fullName>
    </submittedName>
</protein>
<dbReference type="EMBL" id="WKKZ01001041">
    <property type="protein sequence ID" value="MSE06535.1"/>
    <property type="molecule type" value="Genomic_DNA"/>
</dbReference>
<proteinExistence type="inferred from homology"/>
<comment type="catalytic activity">
    <reaction evidence="7">
        <text>tRNA(Ile) + L-isoleucine + ATP = L-isoleucyl-tRNA(Ile) + AMP + diphosphate</text>
        <dbReference type="Rhea" id="RHEA:11060"/>
        <dbReference type="Rhea" id="RHEA-COMP:9666"/>
        <dbReference type="Rhea" id="RHEA-COMP:9695"/>
        <dbReference type="ChEBI" id="CHEBI:30616"/>
        <dbReference type="ChEBI" id="CHEBI:33019"/>
        <dbReference type="ChEBI" id="CHEBI:58045"/>
        <dbReference type="ChEBI" id="CHEBI:78442"/>
        <dbReference type="ChEBI" id="CHEBI:78528"/>
        <dbReference type="ChEBI" id="CHEBI:456215"/>
        <dbReference type="EC" id="6.1.1.5"/>
    </reaction>
</comment>
<evidence type="ECO:0000256" key="5">
    <source>
        <dbReference type="ARBA" id="ARBA00022917"/>
    </source>
</evidence>
<evidence type="ECO:0000256" key="6">
    <source>
        <dbReference type="ARBA" id="ARBA00023146"/>
    </source>
</evidence>
<keyword evidence="6" id="KW-0030">Aminoacyl-tRNA synthetase</keyword>
<dbReference type="GO" id="GO:0005829">
    <property type="term" value="C:cytosol"/>
    <property type="evidence" value="ECO:0007669"/>
    <property type="project" value="TreeGrafter"/>
</dbReference>
<evidence type="ECO:0000256" key="2">
    <source>
        <dbReference type="ARBA" id="ARBA00022598"/>
    </source>
</evidence>
<organism evidence="9 10">
    <name type="scientific">Ligilactobacillus salivarius</name>
    <dbReference type="NCBI Taxonomy" id="1624"/>
    <lineage>
        <taxon>Bacteria</taxon>
        <taxon>Bacillati</taxon>
        <taxon>Bacillota</taxon>
        <taxon>Bacilli</taxon>
        <taxon>Lactobacillales</taxon>
        <taxon>Lactobacillaceae</taxon>
        <taxon>Ligilactobacillus</taxon>
    </lineage>
</organism>
<dbReference type="Proteomes" id="UP000437575">
    <property type="component" value="Unassembled WGS sequence"/>
</dbReference>
<dbReference type="SUPFAM" id="SSF52374">
    <property type="entry name" value="Nucleotidylyl transferase"/>
    <property type="match status" value="1"/>
</dbReference>
<accession>A0A6A8LR35</accession>
<reference evidence="9 10" key="1">
    <citation type="submission" date="2019-11" db="EMBL/GenBank/DDBJ databases">
        <title>Draft Genome Sequence of Plant Growth-Promoting Rhizosphere-Associated Bacteria.</title>
        <authorList>
            <person name="Vasilyev I.Y."/>
            <person name="Radchenko V."/>
            <person name="Ilnitskaya E.V."/>
        </authorList>
    </citation>
    <scope>NUCLEOTIDE SEQUENCE [LARGE SCALE GENOMIC DNA]</scope>
    <source>
        <strain evidence="9 10">VRA_1sq_f</strain>
    </source>
</reference>
<dbReference type="Gene3D" id="3.40.50.620">
    <property type="entry name" value="HUPs"/>
    <property type="match status" value="1"/>
</dbReference>
<evidence type="ECO:0000256" key="7">
    <source>
        <dbReference type="ARBA" id="ARBA00048359"/>
    </source>
</evidence>
<dbReference type="AlphaFoldDB" id="A0A6A8LR35"/>
<gene>
    <name evidence="9" type="ORF">GKC34_12510</name>
</gene>
<evidence type="ECO:0000256" key="1">
    <source>
        <dbReference type="ARBA" id="ARBA00006887"/>
    </source>
</evidence>
<feature type="non-terminal residue" evidence="9">
    <location>
        <position position="137"/>
    </location>
</feature>
<evidence type="ECO:0000313" key="10">
    <source>
        <dbReference type="Proteomes" id="UP000437575"/>
    </source>
</evidence>
<dbReference type="Gene3D" id="3.90.740.10">
    <property type="entry name" value="Valyl/Leucyl/Isoleucyl-tRNA synthetase, editing domain"/>
    <property type="match status" value="1"/>
</dbReference>